<proteinExistence type="inferred from homology"/>
<protein>
    <recommendedName>
        <fullName evidence="4">DNA replication factor Cdt1 C-terminal domain-containing protein</fullName>
    </recommendedName>
</protein>
<dbReference type="Gene3D" id="1.10.10.1420">
    <property type="entry name" value="DNA replication factor Cdt1, C-terminal WH domain"/>
    <property type="match status" value="1"/>
</dbReference>
<dbReference type="InterPro" id="IPR032054">
    <property type="entry name" value="Cdt1_C"/>
</dbReference>
<dbReference type="AlphaFoldDB" id="A0A9P8AD51"/>
<evidence type="ECO:0000259" key="4">
    <source>
        <dbReference type="Pfam" id="PF16679"/>
    </source>
</evidence>
<feature type="compositionally biased region" description="Low complexity" evidence="3">
    <location>
        <begin position="291"/>
        <end position="312"/>
    </location>
</feature>
<dbReference type="EMBL" id="CM032182">
    <property type="protein sequence ID" value="KAG7097123.1"/>
    <property type="molecule type" value="Genomic_DNA"/>
</dbReference>
<comment type="similarity">
    <text evidence="1">Belongs to the Cdt1 family.</text>
</comment>
<dbReference type="OrthoDB" id="3366139at2759"/>
<feature type="region of interest" description="Disordered" evidence="3">
    <location>
        <begin position="252"/>
        <end position="313"/>
    </location>
</feature>
<keyword evidence="6" id="KW-1185">Reference proteome</keyword>
<name>A0A9P8AD51_9AGAR</name>
<dbReference type="KEGG" id="more:E1B28_004501"/>
<evidence type="ECO:0000256" key="1">
    <source>
        <dbReference type="ARBA" id="ARBA00008356"/>
    </source>
</evidence>
<dbReference type="GeneID" id="66073577"/>
<keyword evidence="2" id="KW-0131">Cell cycle</keyword>
<feature type="region of interest" description="Disordered" evidence="3">
    <location>
        <begin position="131"/>
        <end position="154"/>
    </location>
</feature>
<evidence type="ECO:0000313" key="5">
    <source>
        <dbReference type="EMBL" id="KAG7097123.1"/>
    </source>
</evidence>
<comment type="caution">
    <text evidence="5">The sequence shown here is derived from an EMBL/GenBank/DDBJ whole genome shotgun (WGS) entry which is preliminary data.</text>
</comment>
<evidence type="ECO:0000256" key="3">
    <source>
        <dbReference type="SAM" id="MobiDB-lite"/>
    </source>
</evidence>
<feature type="region of interest" description="Disordered" evidence="3">
    <location>
        <begin position="1"/>
        <end position="48"/>
    </location>
</feature>
<reference evidence="5" key="1">
    <citation type="journal article" date="2021" name="Genome Biol. Evol.">
        <title>The assembled and annotated genome of the fairy-ring fungus Marasmius oreades.</title>
        <authorList>
            <person name="Hiltunen M."/>
            <person name="Ament-Velasquez S.L."/>
            <person name="Johannesson H."/>
        </authorList>
    </citation>
    <scope>NUCLEOTIDE SEQUENCE</scope>
    <source>
        <strain evidence="5">03SP1</strain>
    </source>
</reference>
<sequence length="569" mass="62160">MSLYTDLTLSPKKKKRCPPDSDENTLSPKKMRIAPPTPPLSPQKGLSDEDLSLPAHLARLQTIQTALQHALSHALATCAVSPSSDTGIVRNVLNHISLGTYTGLPIQFTIQDLRRLCWLWEWDGATDPDTLKVDDDDENPFIESSGPPPPKDWSRGSMGFIVSAASHFSKGEAKRVPAYGIGIEVEMEDMEGGMAAVARWTAATESRRREFHDKLVAWNKMHSEAQNVPLVPFANLPKLSVPTKSSSLTRMFASVSPKSTSSRDKSEVLIPPSSPSRTPRGRSRLDDFAVPAPITPSSRSSSPSKRSAILSPMKRPIISTPSKREIIAFNKNTVLFPSTPSSHADNSVKLLPRTPTTSNASVDEMLSTPTESGTPQTPTTSRRQALYERIRQRSLSASPTKQRDGLTAKMSQDQMLKLSQDEMRQRCLLGRLGGMAESVWMLFNAPTGGTLSAPNIRKRRALPKVEVATAVTKSSPVPISAAEANESLDLLAKLCPFFLKPLNITGESWLEMPASKSDPTSPNKPGSASPGGKDSAQELVTRSPRRVKKEAGGLRDVREIIRRELELRD</sequence>
<gene>
    <name evidence="5" type="ORF">E1B28_004501</name>
</gene>
<dbReference type="InterPro" id="IPR038090">
    <property type="entry name" value="Cdt1_C_WH_dom_sf"/>
</dbReference>
<dbReference type="RefSeq" id="XP_043013593.1">
    <property type="nucleotide sequence ID" value="XM_043148991.1"/>
</dbReference>
<dbReference type="Proteomes" id="UP001049176">
    <property type="component" value="Chromosome 2"/>
</dbReference>
<organism evidence="5 6">
    <name type="scientific">Marasmius oreades</name>
    <name type="common">fairy-ring Marasmius</name>
    <dbReference type="NCBI Taxonomy" id="181124"/>
    <lineage>
        <taxon>Eukaryota</taxon>
        <taxon>Fungi</taxon>
        <taxon>Dikarya</taxon>
        <taxon>Basidiomycota</taxon>
        <taxon>Agaricomycotina</taxon>
        <taxon>Agaricomycetes</taxon>
        <taxon>Agaricomycetidae</taxon>
        <taxon>Agaricales</taxon>
        <taxon>Marasmiineae</taxon>
        <taxon>Marasmiaceae</taxon>
        <taxon>Marasmius</taxon>
    </lineage>
</organism>
<feature type="region of interest" description="Disordered" evidence="3">
    <location>
        <begin position="340"/>
        <end position="383"/>
    </location>
</feature>
<feature type="compositionally biased region" description="Polar residues" evidence="3">
    <location>
        <begin position="517"/>
        <end position="526"/>
    </location>
</feature>
<evidence type="ECO:0000256" key="2">
    <source>
        <dbReference type="ARBA" id="ARBA00023306"/>
    </source>
</evidence>
<feature type="compositionally biased region" description="Polar residues" evidence="3">
    <location>
        <begin position="354"/>
        <end position="383"/>
    </location>
</feature>
<accession>A0A9P8AD51</accession>
<evidence type="ECO:0000313" key="6">
    <source>
        <dbReference type="Proteomes" id="UP001049176"/>
    </source>
</evidence>
<feature type="region of interest" description="Disordered" evidence="3">
    <location>
        <begin position="513"/>
        <end position="553"/>
    </location>
</feature>
<dbReference type="Pfam" id="PF16679">
    <property type="entry name" value="CDT1_C"/>
    <property type="match status" value="1"/>
</dbReference>
<feature type="domain" description="DNA replication factor Cdt1 C-terminal" evidence="4">
    <location>
        <begin position="386"/>
        <end position="500"/>
    </location>
</feature>